<dbReference type="AlphaFoldDB" id="A0AAE4ZC93"/>
<organism evidence="2 3">
    <name type="scientific">Candidatus Kutchimonas denitrificans</name>
    <dbReference type="NCBI Taxonomy" id="3056748"/>
    <lineage>
        <taxon>Bacteria</taxon>
        <taxon>Pseudomonadati</taxon>
        <taxon>Gemmatimonadota</taxon>
        <taxon>Gemmatimonadia</taxon>
        <taxon>Candidatus Palauibacterales</taxon>
        <taxon>Candidatus Palauibacteraceae</taxon>
        <taxon>Candidatus Kutchimonas</taxon>
    </lineage>
</organism>
<evidence type="ECO:0000313" key="2">
    <source>
        <dbReference type="EMBL" id="NIR74935.1"/>
    </source>
</evidence>
<proteinExistence type="predicted"/>
<dbReference type="InterPro" id="IPR011990">
    <property type="entry name" value="TPR-like_helical_dom_sf"/>
</dbReference>
<dbReference type="EMBL" id="JAACAK010000049">
    <property type="protein sequence ID" value="NIR74935.1"/>
    <property type="molecule type" value="Genomic_DNA"/>
</dbReference>
<keyword evidence="1" id="KW-0812">Transmembrane</keyword>
<evidence type="ECO:0000313" key="3">
    <source>
        <dbReference type="Proteomes" id="UP000702544"/>
    </source>
</evidence>
<feature type="transmembrane region" description="Helical" evidence="1">
    <location>
        <begin position="102"/>
        <end position="119"/>
    </location>
</feature>
<feature type="transmembrane region" description="Helical" evidence="1">
    <location>
        <begin position="47"/>
        <end position="72"/>
    </location>
</feature>
<sequence length="796" mass="86929">MVRLPNVSAFIAEVKRRGVFRAAAMYAAAAWVVIEASATILPALNLAGWTVTAVVVLAMAGLPVALLLAWAFELTPQGVRRAAHPSEPAVADPPSKVSRARGLAAVLVVAVLAAIGGYLTGKRIARPALGEDGRVGLAVFPFRQTGAAVEGWSEGLADLLATALDGTQGIRVTDPWSLWRDLRPEPSGRARAPSPEEADRLALTAGAHHFLLGSIVGSGESLNVNVRVYAVGEREPIDAFVYPGAEHRLSDIVQRLAVETIRRVWPREDRPNVPELDRYATHSADALKAYLDAKAAMRRGQVDSANAAIDRALAADSTFALALLEAARIKSWAQYMKGEFFTGLQELAEKAVEHSDSLSERNRLRAKAMLASIRTDGAAAAEATHRIIEIDSTDFAAWDDLSYYHLVYGWQYGAGPSDALAAAERLVRLDSTYVPGLARRASLSASLGDADDIRLQIARLRAADTTNVLIRGSLLGLRAVLADDSVFAETEIEAATAPPRVWITVLRDLRRIHPDRAESLLRRLQEIASPGRPQWTAEAEHARLLLAEGRTGEVYSAIESGEYRVWELWKHLHRFNVAATLVGVSDSAAARKSAQWLAEYIPPDSALAYFETRPVWWTGWLVGAYHAAFGDSMVTREWQRVIGTLPEGGTPLDYRGALQRDLEARLAVRRGDLTEGLAQAKRAFDLWSIHTENDWEAAVSPQMRFHLALLYEANDQPDSAEALYASLVPPTTWMGFLTTRAAFELGELAEARGDHAAAARHYRLALSYWDRGGPEVASWRERAMAGLEWALGEGQR</sequence>
<name>A0AAE4ZC93_9BACT</name>
<evidence type="ECO:0000256" key="1">
    <source>
        <dbReference type="SAM" id="Phobius"/>
    </source>
</evidence>
<accession>A0AAE4ZC93</accession>
<protein>
    <recommendedName>
        <fullName evidence="4">Tetratricopeptide repeat protein</fullName>
    </recommendedName>
</protein>
<dbReference type="Proteomes" id="UP000702544">
    <property type="component" value="Unassembled WGS sequence"/>
</dbReference>
<feature type="transmembrane region" description="Helical" evidence="1">
    <location>
        <begin position="20"/>
        <end position="41"/>
    </location>
</feature>
<keyword evidence="1" id="KW-0472">Membrane</keyword>
<gene>
    <name evidence="2" type="ORF">GWO12_07445</name>
</gene>
<comment type="caution">
    <text evidence="2">The sequence shown here is derived from an EMBL/GenBank/DDBJ whole genome shotgun (WGS) entry which is preliminary data.</text>
</comment>
<keyword evidence="1" id="KW-1133">Transmembrane helix</keyword>
<dbReference type="SUPFAM" id="SSF48452">
    <property type="entry name" value="TPR-like"/>
    <property type="match status" value="1"/>
</dbReference>
<dbReference type="Gene3D" id="1.25.40.10">
    <property type="entry name" value="Tetratricopeptide repeat domain"/>
    <property type="match status" value="1"/>
</dbReference>
<reference evidence="2 3" key="1">
    <citation type="submission" date="2020-01" db="EMBL/GenBank/DDBJ databases">
        <title>Genomes assembled from Gulf of Kutch pelagic sediment metagenomes.</title>
        <authorList>
            <person name="Chandrashekar M."/>
            <person name="Mahajan M.S."/>
            <person name="Dave K.J."/>
            <person name="Vatsa P."/>
            <person name="Nathani N.M."/>
        </authorList>
    </citation>
    <scope>NUCLEOTIDE SEQUENCE [LARGE SCALE GENOMIC DNA]</scope>
    <source>
        <strain evidence="2">KS3-K002</strain>
    </source>
</reference>
<evidence type="ECO:0008006" key="4">
    <source>
        <dbReference type="Google" id="ProtNLM"/>
    </source>
</evidence>